<sequence>MGEDKKVQARTAEGGQSLPLFDADEALCGCLRSCLSGDAVANVYQWKAAELARRQHRLSSSTDELRSELKSLQTLKLSRAEAEALVAGALADWTRAAQAGADAVQGAVSRGKTLREEAPAASRALGRFGFWTSGCSGHWRLNTWSSCW</sequence>
<evidence type="ECO:0000313" key="2">
    <source>
        <dbReference type="Proteomes" id="UP001178507"/>
    </source>
</evidence>
<comment type="caution">
    <text evidence="1">The sequence shown here is derived from an EMBL/GenBank/DDBJ whole genome shotgun (WGS) entry which is preliminary data.</text>
</comment>
<dbReference type="EMBL" id="CAUJNA010003515">
    <property type="protein sequence ID" value="CAJ1403898.1"/>
    <property type="molecule type" value="Genomic_DNA"/>
</dbReference>
<dbReference type="AlphaFoldDB" id="A0AA36NIS6"/>
<keyword evidence="2" id="KW-1185">Reference proteome</keyword>
<name>A0AA36NIS6_9DINO</name>
<reference evidence="1" key="1">
    <citation type="submission" date="2023-08" db="EMBL/GenBank/DDBJ databases">
        <authorList>
            <person name="Chen Y."/>
            <person name="Shah S."/>
            <person name="Dougan E. K."/>
            <person name="Thang M."/>
            <person name="Chan C."/>
        </authorList>
    </citation>
    <scope>NUCLEOTIDE SEQUENCE</scope>
</reference>
<dbReference type="Proteomes" id="UP001178507">
    <property type="component" value="Unassembled WGS sequence"/>
</dbReference>
<protein>
    <submittedName>
        <fullName evidence="1">Uncharacterized protein</fullName>
    </submittedName>
</protein>
<proteinExistence type="predicted"/>
<evidence type="ECO:0000313" key="1">
    <source>
        <dbReference type="EMBL" id="CAJ1403898.1"/>
    </source>
</evidence>
<accession>A0AA36NIS6</accession>
<organism evidence="1 2">
    <name type="scientific">Effrenium voratum</name>
    <dbReference type="NCBI Taxonomy" id="2562239"/>
    <lineage>
        <taxon>Eukaryota</taxon>
        <taxon>Sar</taxon>
        <taxon>Alveolata</taxon>
        <taxon>Dinophyceae</taxon>
        <taxon>Suessiales</taxon>
        <taxon>Symbiodiniaceae</taxon>
        <taxon>Effrenium</taxon>
    </lineage>
</organism>
<gene>
    <name evidence="1" type="ORF">EVOR1521_LOCUS26462</name>
</gene>